<dbReference type="RefSeq" id="WP_099521333.1">
    <property type="nucleotide sequence ID" value="NZ_CP016808.1"/>
</dbReference>
<name>A0A1B2DRU2_9BACL</name>
<protein>
    <submittedName>
        <fullName evidence="1">Uncharacterized protein</fullName>
    </submittedName>
</protein>
<reference evidence="1" key="1">
    <citation type="submission" date="2016-08" db="EMBL/GenBank/DDBJ databases">
        <title>Complete Genome Seqeunce of Paenibacillus sp. BIHB 4019 from tea rhizoplane.</title>
        <authorList>
            <person name="Thakur R."/>
            <person name="Swarnkar M.K."/>
            <person name="Gulati A."/>
        </authorList>
    </citation>
    <scope>NUCLEOTIDE SEQUENCE [LARGE SCALE GENOMIC DNA]</scope>
    <source>
        <strain evidence="1">BIHB4019</strain>
    </source>
</reference>
<dbReference type="EMBL" id="CP016808">
    <property type="protein sequence ID" value="ANY70421.1"/>
    <property type="molecule type" value="Genomic_DNA"/>
</dbReference>
<organism evidence="1">
    <name type="scientific">Paenibacillus sp. BIHB 4019</name>
    <dbReference type="NCBI Taxonomy" id="1870819"/>
    <lineage>
        <taxon>Bacteria</taxon>
        <taxon>Bacillati</taxon>
        <taxon>Bacillota</taxon>
        <taxon>Bacilli</taxon>
        <taxon>Bacillales</taxon>
        <taxon>Paenibacillaceae</taxon>
        <taxon>Paenibacillus</taxon>
    </lineage>
</organism>
<evidence type="ECO:0000313" key="1">
    <source>
        <dbReference type="EMBL" id="ANY70421.1"/>
    </source>
</evidence>
<dbReference type="AlphaFoldDB" id="A0A1B2DRU2"/>
<accession>A0A1B2DRU2</accession>
<sequence length="97" mass="11077">MEKVTLYKWININHTPGLTNEVGYSTEFCGSYGFMDCDEGAEYFIPEGFELSENLAGELKWYDAKGKPFELDIYKGKPVLEDSSSRFHFVICEEVTA</sequence>
<proteinExistence type="predicted"/>
<gene>
    <name evidence="1" type="ORF">BBD42_30940</name>
</gene>